<dbReference type="STRING" id="671065.MetMK1DRAFT_00027850"/>
<dbReference type="Proteomes" id="UP000003980">
    <property type="component" value="Unassembled WGS sequence"/>
</dbReference>
<keyword evidence="1" id="KW-1133">Transmembrane helix</keyword>
<accession>H2C879</accession>
<sequence length="66" mass="7480">MIINVSNTTAFNTTTFTTIPPLEAIQPPPPWYVHYLPEFLIAAGIISTALTFYLSPELRKIFRRAI</sequence>
<evidence type="ECO:0000256" key="1">
    <source>
        <dbReference type="SAM" id="Phobius"/>
    </source>
</evidence>
<gene>
    <name evidence="2" type="ORF">MetMK1DRAFT_00027850</name>
</gene>
<evidence type="ECO:0000313" key="2">
    <source>
        <dbReference type="EMBL" id="EHP68355.1"/>
    </source>
</evidence>
<keyword evidence="3" id="KW-1185">Reference proteome</keyword>
<keyword evidence="1" id="KW-0472">Membrane</keyword>
<dbReference type="EMBL" id="JH597770">
    <property type="protein sequence ID" value="EHP68355.1"/>
    <property type="molecule type" value="Genomic_DNA"/>
</dbReference>
<proteinExistence type="predicted"/>
<dbReference type="AlphaFoldDB" id="H2C879"/>
<reference evidence="2 3" key="1">
    <citation type="submission" date="2012-01" db="EMBL/GenBank/DDBJ databases">
        <title>Improved High-Quality Draft sequence of Metallosphaera yellowstonensis MK1.</title>
        <authorList>
            <consortium name="US DOE Joint Genome Institute"/>
            <person name="Lucas S."/>
            <person name="Han J."/>
            <person name="Cheng J.-F."/>
            <person name="Goodwin L."/>
            <person name="Pitluck S."/>
            <person name="Peters L."/>
            <person name="Teshima H."/>
            <person name="Detter J.C."/>
            <person name="Han C."/>
            <person name="Tapia R."/>
            <person name="Land M."/>
            <person name="Hauser L."/>
            <person name="Kyrpides N."/>
            <person name="Kozubal M."/>
            <person name="Macur R.E."/>
            <person name="Jay Z."/>
            <person name="Inskeep W."/>
            <person name="Woyke T."/>
        </authorList>
    </citation>
    <scope>NUCLEOTIDE SEQUENCE [LARGE SCALE GENOMIC DNA]</scope>
    <source>
        <strain evidence="2 3">MK1</strain>
    </source>
</reference>
<dbReference type="HOGENOM" id="CLU_198714_0_0_2"/>
<name>H2C879_9CREN</name>
<organism evidence="2 3">
    <name type="scientific">Metallosphaera yellowstonensis MK1</name>
    <dbReference type="NCBI Taxonomy" id="671065"/>
    <lineage>
        <taxon>Archaea</taxon>
        <taxon>Thermoproteota</taxon>
        <taxon>Thermoprotei</taxon>
        <taxon>Sulfolobales</taxon>
        <taxon>Sulfolobaceae</taxon>
        <taxon>Metallosphaera</taxon>
    </lineage>
</organism>
<protein>
    <submittedName>
        <fullName evidence="2">Uncharacterized protein</fullName>
    </submittedName>
</protein>
<dbReference type="eggNOG" id="arCOG09907">
    <property type="taxonomic scope" value="Archaea"/>
</dbReference>
<evidence type="ECO:0000313" key="3">
    <source>
        <dbReference type="Proteomes" id="UP000003980"/>
    </source>
</evidence>
<keyword evidence="1" id="KW-0812">Transmembrane</keyword>
<feature type="transmembrane region" description="Helical" evidence="1">
    <location>
        <begin position="32"/>
        <end position="54"/>
    </location>
</feature>